<dbReference type="PRINTS" id="PR00344">
    <property type="entry name" value="BCTRLSENSOR"/>
</dbReference>
<evidence type="ECO:0000259" key="15">
    <source>
        <dbReference type="PROSITE" id="PS50109"/>
    </source>
</evidence>
<dbReference type="InterPro" id="IPR033463">
    <property type="entry name" value="sCache_3"/>
</dbReference>
<dbReference type="InterPro" id="IPR039506">
    <property type="entry name" value="SPOB_a"/>
</dbReference>
<dbReference type="Gene3D" id="1.10.287.130">
    <property type="match status" value="1"/>
</dbReference>
<keyword evidence="17" id="KW-1185">Reference proteome</keyword>
<keyword evidence="7 14" id="KW-0812">Transmembrane</keyword>
<accession>A0ABV6GBZ1</accession>
<dbReference type="Pfam" id="PF02518">
    <property type="entry name" value="HATPase_c"/>
    <property type="match status" value="1"/>
</dbReference>
<evidence type="ECO:0000256" key="2">
    <source>
        <dbReference type="ARBA" id="ARBA00004651"/>
    </source>
</evidence>
<evidence type="ECO:0000256" key="14">
    <source>
        <dbReference type="SAM" id="Phobius"/>
    </source>
</evidence>
<dbReference type="EMBL" id="JBHLVO010000003">
    <property type="protein sequence ID" value="MFC0271075.1"/>
    <property type="molecule type" value="Genomic_DNA"/>
</dbReference>
<evidence type="ECO:0000313" key="17">
    <source>
        <dbReference type="Proteomes" id="UP001589854"/>
    </source>
</evidence>
<dbReference type="Pfam" id="PF14689">
    <property type="entry name" value="SPOB_a"/>
    <property type="match status" value="1"/>
</dbReference>
<dbReference type="PANTHER" id="PTHR43547:SF3">
    <property type="entry name" value="SENSOR PROTEIN CITS"/>
    <property type="match status" value="1"/>
</dbReference>
<keyword evidence="5" id="KW-0597">Phosphoprotein</keyword>
<protein>
    <recommendedName>
        <fullName evidence="3">histidine kinase</fullName>
        <ecNumber evidence="3">2.7.13.3</ecNumber>
    </recommendedName>
</protein>
<dbReference type="Pfam" id="PF17203">
    <property type="entry name" value="sCache_3_2"/>
    <property type="match status" value="1"/>
</dbReference>
<keyword evidence="4" id="KW-1003">Cell membrane</keyword>
<evidence type="ECO:0000256" key="11">
    <source>
        <dbReference type="ARBA" id="ARBA00022989"/>
    </source>
</evidence>
<dbReference type="EC" id="2.7.13.3" evidence="3"/>
<dbReference type="Proteomes" id="UP001589854">
    <property type="component" value="Unassembled WGS sequence"/>
</dbReference>
<dbReference type="SUPFAM" id="SSF55874">
    <property type="entry name" value="ATPase domain of HSP90 chaperone/DNA topoisomerase II/histidine kinase"/>
    <property type="match status" value="1"/>
</dbReference>
<evidence type="ECO:0000313" key="16">
    <source>
        <dbReference type="EMBL" id="MFC0271075.1"/>
    </source>
</evidence>
<keyword evidence="8" id="KW-0547">Nucleotide-binding</keyword>
<dbReference type="InterPro" id="IPR036890">
    <property type="entry name" value="HATPase_C_sf"/>
</dbReference>
<gene>
    <name evidence="16" type="ORF">ACFFIX_06375</name>
</gene>
<evidence type="ECO:0000256" key="6">
    <source>
        <dbReference type="ARBA" id="ARBA00022679"/>
    </source>
</evidence>
<keyword evidence="10 16" id="KW-0067">ATP-binding</keyword>
<evidence type="ECO:0000256" key="12">
    <source>
        <dbReference type="ARBA" id="ARBA00023012"/>
    </source>
</evidence>
<evidence type="ECO:0000256" key="5">
    <source>
        <dbReference type="ARBA" id="ARBA00022553"/>
    </source>
</evidence>
<dbReference type="Gene3D" id="3.30.565.10">
    <property type="entry name" value="Histidine kinase-like ATPase, C-terminal domain"/>
    <property type="match status" value="1"/>
</dbReference>
<feature type="transmembrane region" description="Helical" evidence="14">
    <location>
        <begin position="12"/>
        <end position="35"/>
    </location>
</feature>
<keyword evidence="6" id="KW-0808">Transferase</keyword>
<keyword evidence="12" id="KW-0902">Two-component regulatory system</keyword>
<evidence type="ECO:0000256" key="13">
    <source>
        <dbReference type="ARBA" id="ARBA00023136"/>
    </source>
</evidence>
<dbReference type="GO" id="GO:0005524">
    <property type="term" value="F:ATP binding"/>
    <property type="evidence" value="ECO:0007669"/>
    <property type="project" value="UniProtKB-KW"/>
</dbReference>
<comment type="caution">
    <text evidence="16">The sequence shown here is derived from an EMBL/GenBank/DDBJ whole genome shotgun (WGS) entry which is preliminary data.</text>
</comment>
<name>A0ABV6GBZ1_9BACI</name>
<dbReference type="SMART" id="SM00387">
    <property type="entry name" value="HATPase_c"/>
    <property type="match status" value="1"/>
</dbReference>
<dbReference type="InterPro" id="IPR005467">
    <property type="entry name" value="His_kinase_dom"/>
</dbReference>
<dbReference type="InterPro" id="IPR016120">
    <property type="entry name" value="Sig_transdc_His_kin_SpoOB"/>
</dbReference>
<evidence type="ECO:0000256" key="9">
    <source>
        <dbReference type="ARBA" id="ARBA00022777"/>
    </source>
</evidence>
<evidence type="ECO:0000256" key="4">
    <source>
        <dbReference type="ARBA" id="ARBA00022475"/>
    </source>
</evidence>
<keyword evidence="13 14" id="KW-0472">Membrane</keyword>
<sequence length="531" mass="59299">MYLFKRKIKMKLLSQIVLLITIMIFSSVFFVSVLFTGMVDDLTEKSLGNQAMTVAKLIAENEEIIHAFEDQNPSKTIQPIAEMTRELAGAGYVVIGNRDGIRYSHHNPINIGKTMGTSNEPVLKEGKSIIYEGTGISGNAIKAKTPIINSKGDVIGVSSVGFLTKDVKESVAKNKASVLKLTLVILLLGVAGAFLIARRVKNLIFNLEPEEISFMFKEKEATLEAIRDAIVTVDSYYQITSMNKRARELLKNHYREKEVTIENSRMRKIIDEVISFKMTLVNQNIILGHQLYIVDSSPIIEEDKVKGVVLTIRPISEIEQINNEVSKIKTISENMRAQNHEYLNKLNTIYGLLNLKQYDRAIEMISGEVRERQDIINFLMSSVKDPLIAACLLGKINRSKELRVSLVIDEESNLIDIPSTEISKSLVTILGNIIDNAMEAVRDRDRINGKVKISFTDIGKDLIFEIEDSGYGIDIELQQIVFTDGYTTKSGENHGIGLAIVKDSIDVLNGHIYMSKSELGGAKFTIVIPKV</sequence>
<dbReference type="InterPro" id="IPR029151">
    <property type="entry name" value="Sensor-like_sf"/>
</dbReference>
<feature type="domain" description="Histidine kinase" evidence="15">
    <location>
        <begin position="337"/>
        <end position="531"/>
    </location>
</feature>
<reference evidence="16 17" key="1">
    <citation type="submission" date="2024-09" db="EMBL/GenBank/DDBJ databases">
        <authorList>
            <person name="Sun Q."/>
            <person name="Mori K."/>
        </authorList>
    </citation>
    <scope>NUCLEOTIDE SEQUENCE [LARGE SCALE GENOMIC DNA]</scope>
    <source>
        <strain evidence="16 17">CCM 7228</strain>
    </source>
</reference>
<evidence type="ECO:0000256" key="1">
    <source>
        <dbReference type="ARBA" id="ARBA00000085"/>
    </source>
</evidence>
<dbReference type="SUPFAM" id="SSF55890">
    <property type="entry name" value="Sporulation response regulatory protein Spo0B"/>
    <property type="match status" value="1"/>
</dbReference>
<evidence type="ECO:0000256" key="10">
    <source>
        <dbReference type="ARBA" id="ARBA00022840"/>
    </source>
</evidence>
<evidence type="ECO:0000256" key="8">
    <source>
        <dbReference type="ARBA" id="ARBA00022741"/>
    </source>
</evidence>
<dbReference type="PANTHER" id="PTHR43547">
    <property type="entry name" value="TWO-COMPONENT HISTIDINE KINASE"/>
    <property type="match status" value="1"/>
</dbReference>
<organism evidence="16 17">
    <name type="scientific">Metabacillus herbersteinensis</name>
    <dbReference type="NCBI Taxonomy" id="283816"/>
    <lineage>
        <taxon>Bacteria</taxon>
        <taxon>Bacillati</taxon>
        <taxon>Bacillota</taxon>
        <taxon>Bacilli</taxon>
        <taxon>Bacillales</taxon>
        <taxon>Bacillaceae</taxon>
        <taxon>Metabacillus</taxon>
    </lineage>
</organism>
<comment type="catalytic activity">
    <reaction evidence="1">
        <text>ATP + protein L-histidine = ADP + protein N-phospho-L-histidine.</text>
        <dbReference type="EC" id="2.7.13.3"/>
    </reaction>
</comment>
<dbReference type="InterPro" id="IPR004358">
    <property type="entry name" value="Sig_transdc_His_kin-like_C"/>
</dbReference>
<keyword evidence="9" id="KW-0418">Kinase</keyword>
<proteinExistence type="predicted"/>
<dbReference type="InterPro" id="IPR003594">
    <property type="entry name" value="HATPase_dom"/>
</dbReference>
<dbReference type="Gene3D" id="3.30.450.20">
    <property type="entry name" value="PAS domain"/>
    <property type="match status" value="2"/>
</dbReference>
<comment type="subcellular location">
    <subcellularLocation>
        <location evidence="2">Cell membrane</location>
        <topology evidence="2">Multi-pass membrane protein</topology>
    </subcellularLocation>
</comment>
<evidence type="ECO:0000256" key="7">
    <source>
        <dbReference type="ARBA" id="ARBA00022692"/>
    </source>
</evidence>
<feature type="transmembrane region" description="Helical" evidence="14">
    <location>
        <begin position="178"/>
        <end position="197"/>
    </location>
</feature>
<evidence type="ECO:0000256" key="3">
    <source>
        <dbReference type="ARBA" id="ARBA00012438"/>
    </source>
</evidence>
<dbReference type="PROSITE" id="PS50109">
    <property type="entry name" value="HIS_KIN"/>
    <property type="match status" value="1"/>
</dbReference>
<keyword evidence="11 14" id="KW-1133">Transmembrane helix</keyword>
<dbReference type="SUPFAM" id="SSF103190">
    <property type="entry name" value="Sensory domain-like"/>
    <property type="match status" value="1"/>
</dbReference>